<evidence type="ECO:0000313" key="2">
    <source>
        <dbReference type="EMBL" id="KAJ5491178.1"/>
    </source>
</evidence>
<dbReference type="RefSeq" id="XP_056792307.1">
    <property type="nucleotide sequence ID" value="XM_056932348.1"/>
</dbReference>
<proteinExistence type="predicted"/>
<dbReference type="Proteomes" id="UP001148312">
    <property type="component" value="Unassembled WGS sequence"/>
</dbReference>
<gene>
    <name evidence="2" type="ORF">N7539_002745</name>
</gene>
<accession>A0A9W9XFV2</accession>
<organism evidence="2 3">
    <name type="scientific">Penicillium diatomitis</name>
    <dbReference type="NCBI Taxonomy" id="2819901"/>
    <lineage>
        <taxon>Eukaryota</taxon>
        <taxon>Fungi</taxon>
        <taxon>Dikarya</taxon>
        <taxon>Ascomycota</taxon>
        <taxon>Pezizomycotina</taxon>
        <taxon>Eurotiomycetes</taxon>
        <taxon>Eurotiomycetidae</taxon>
        <taxon>Eurotiales</taxon>
        <taxon>Aspergillaceae</taxon>
        <taxon>Penicillium</taxon>
    </lineage>
</organism>
<reference evidence="2" key="2">
    <citation type="journal article" date="2023" name="IMA Fungus">
        <title>Comparative genomic study of the Penicillium genus elucidates a diverse pangenome and 15 lateral gene transfer events.</title>
        <authorList>
            <person name="Petersen C."/>
            <person name="Sorensen T."/>
            <person name="Nielsen M.R."/>
            <person name="Sondergaard T.E."/>
            <person name="Sorensen J.L."/>
            <person name="Fitzpatrick D.A."/>
            <person name="Frisvad J.C."/>
            <person name="Nielsen K.L."/>
        </authorList>
    </citation>
    <scope>NUCLEOTIDE SEQUENCE</scope>
    <source>
        <strain evidence="2">IBT 30728</strain>
    </source>
</reference>
<protein>
    <submittedName>
        <fullName evidence="2">Uncharacterized protein</fullName>
    </submittedName>
</protein>
<comment type="caution">
    <text evidence="2">The sequence shown here is derived from an EMBL/GenBank/DDBJ whole genome shotgun (WGS) entry which is preliminary data.</text>
</comment>
<evidence type="ECO:0000256" key="1">
    <source>
        <dbReference type="SAM" id="MobiDB-lite"/>
    </source>
</evidence>
<keyword evidence="3" id="KW-1185">Reference proteome</keyword>
<name>A0A9W9XFV2_9EURO</name>
<sequence>MAFLFELHRKVDSAILGTWALYSQANLKEVVANFSRDYHATHFPTSLLSTETSSPAPVRPPAANEQLEP</sequence>
<dbReference type="AlphaFoldDB" id="A0A9W9XFV2"/>
<dbReference type="EMBL" id="JAPWDQ010000003">
    <property type="protein sequence ID" value="KAJ5491178.1"/>
    <property type="molecule type" value="Genomic_DNA"/>
</dbReference>
<reference evidence="2" key="1">
    <citation type="submission" date="2022-12" db="EMBL/GenBank/DDBJ databases">
        <authorList>
            <person name="Petersen C."/>
        </authorList>
    </citation>
    <scope>NUCLEOTIDE SEQUENCE</scope>
    <source>
        <strain evidence="2">IBT 30728</strain>
    </source>
</reference>
<feature type="region of interest" description="Disordered" evidence="1">
    <location>
        <begin position="46"/>
        <end position="69"/>
    </location>
</feature>
<evidence type="ECO:0000313" key="3">
    <source>
        <dbReference type="Proteomes" id="UP001148312"/>
    </source>
</evidence>
<dbReference type="GeneID" id="81622597"/>